<evidence type="ECO:0000256" key="1">
    <source>
        <dbReference type="SAM" id="Phobius"/>
    </source>
</evidence>
<reference evidence="3" key="2">
    <citation type="submission" date="2023-06" db="EMBL/GenBank/DDBJ databases">
        <title>Identification and characterization of horizontal gene transfer across gut microbiota members of farm animals based on homology search.</title>
        <authorList>
            <person name="Zeman M."/>
            <person name="Kubasova T."/>
            <person name="Jahodarova E."/>
            <person name="Nykrynova M."/>
            <person name="Rychlik I."/>
        </authorList>
    </citation>
    <scope>NUCLEOTIDE SEQUENCE [LARGE SCALE GENOMIC DNA]</scope>
    <source>
        <strain evidence="3">ET39</strain>
    </source>
</reference>
<proteinExistence type="predicted"/>
<reference evidence="2 3" key="1">
    <citation type="submission" date="2023-06" db="EMBL/GenBank/DDBJ databases">
        <title>Identification and characterization of horizontal gene transfer across gut microbiota members of farm animals based on homology search.</title>
        <authorList>
            <person name="Schwarzerova J."/>
            <person name="Nykrynova M."/>
            <person name="Jureckova K."/>
            <person name="Cejkova D."/>
            <person name="Rychlik I."/>
        </authorList>
    </citation>
    <scope>NUCLEOTIDE SEQUENCE [LARGE SCALE GENOMIC DNA]</scope>
    <source>
        <strain evidence="2 3">ET39</strain>
    </source>
</reference>
<keyword evidence="1" id="KW-0812">Transmembrane</keyword>
<gene>
    <name evidence="2" type="ORF">QUV96_10825</name>
</gene>
<keyword evidence="3" id="KW-1185">Reference proteome</keyword>
<evidence type="ECO:0000313" key="3">
    <source>
        <dbReference type="Proteomes" id="UP001529340"/>
    </source>
</evidence>
<dbReference type="RefSeq" id="WP_289608544.1">
    <property type="nucleotide sequence ID" value="NZ_JAUDCG010000079.1"/>
</dbReference>
<accession>A0ABT7UER5</accession>
<feature type="transmembrane region" description="Helical" evidence="1">
    <location>
        <begin position="29"/>
        <end position="49"/>
    </location>
</feature>
<sequence>MWIAFGLIALVLTVGNVLTVKKDGRWVGFLPLVAVSFTLLMLLLLYGTAAEWVVQEDWTALADVLPSMRWLLTGLVAASLVVNIGSHLIRCLYRQ</sequence>
<dbReference type="EMBL" id="JAUDCG010000079">
    <property type="protein sequence ID" value="MDM8158118.1"/>
    <property type="molecule type" value="Genomic_DNA"/>
</dbReference>
<keyword evidence="1" id="KW-1133">Transmembrane helix</keyword>
<feature type="transmembrane region" description="Helical" evidence="1">
    <location>
        <begin position="70"/>
        <end position="89"/>
    </location>
</feature>
<dbReference type="Proteomes" id="UP001529340">
    <property type="component" value="Unassembled WGS sequence"/>
</dbReference>
<organism evidence="2 3">
    <name type="scientific">Amedibacillus dolichus</name>
    <dbReference type="NCBI Taxonomy" id="31971"/>
    <lineage>
        <taxon>Bacteria</taxon>
        <taxon>Bacillati</taxon>
        <taxon>Bacillota</taxon>
        <taxon>Erysipelotrichia</taxon>
        <taxon>Erysipelotrichales</taxon>
        <taxon>Erysipelotrichaceae</taxon>
        <taxon>Amedibacillus</taxon>
    </lineage>
</organism>
<name>A0ABT7UER5_9FIRM</name>
<evidence type="ECO:0000313" key="2">
    <source>
        <dbReference type="EMBL" id="MDM8158118.1"/>
    </source>
</evidence>
<reference evidence="2 3" key="3">
    <citation type="submission" date="2023-06" db="EMBL/GenBank/DDBJ databases">
        <authorList>
            <person name="Zeman M."/>
            <person name="Kubasova T."/>
            <person name="Jahodarova E."/>
            <person name="Nykrynova M."/>
            <person name="Rychlik I."/>
        </authorList>
    </citation>
    <scope>NUCLEOTIDE SEQUENCE [LARGE SCALE GENOMIC DNA]</scope>
    <source>
        <strain evidence="2 3">ET39</strain>
    </source>
</reference>
<comment type="caution">
    <text evidence="2">The sequence shown here is derived from an EMBL/GenBank/DDBJ whole genome shotgun (WGS) entry which is preliminary data.</text>
</comment>
<protein>
    <submittedName>
        <fullName evidence="2">Uncharacterized protein</fullName>
    </submittedName>
</protein>
<keyword evidence="1" id="KW-0472">Membrane</keyword>